<keyword evidence="2" id="KW-0472">Membrane</keyword>
<keyword evidence="2" id="KW-1133">Transmembrane helix</keyword>
<evidence type="ECO:0000256" key="2">
    <source>
        <dbReference type="SAM" id="Phobius"/>
    </source>
</evidence>
<keyword evidence="2" id="KW-0812">Transmembrane</keyword>
<feature type="region of interest" description="Disordered" evidence="1">
    <location>
        <begin position="369"/>
        <end position="398"/>
    </location>
</feature>
<protein>
    <submittedName>
        <fullName evidence="3">Uncharacterized protein</fullName>
    </submittedName>
</protein>
<feature type="transmembrane region" description="Helical" evidence="2">
    <location>
        <begin position="57"/>
        <end position="78"/>
    </location>
</feature>
<evidence type="ECO:0000313" key="3">
    <source>
        <dbReference type="EMBL" id="SMH45316.1"/>
    </source>
</evidence>
<dbReference type="Proteomes" id="UP000193083">
    <property type="component" value="Unassembled WGS sequence"/>
</dbReference>
<name>A0A1X7P3V5_9HYPH</name>
<evidence type="ECO:0000313" key="4">
    <source>
        <dbReference type="Proteomes" id="UP000193083"/>
    </source>
</evidence>
<dbReference type="AlphaFoldDB" id="A0A1X7P3V5"/>
<accession>A0A1X7P3V5</accession>
<sequence>MRSIGAEVRLDRKSITAAFNGNPFTEGKTGEAAGGEMPCRLRLENATGMRLMASMKIVARLFTTAIAAILFAIAPAVVHGQEFGNPTPGISLDGLSTYAPAPSLSNMPGISSGTLTLAAQLTADGPEITRGLTWRIFSPTPGQDGKLPLKGTAQGGTATFDLEPGSYLIHAAFGRAGATKRITVGSDNKRETLVLDAGGLKLDAMLGNGIRIPPGKLKFSIYEANENDEGDRALVVPDVKPNTVVRLNAGTYHVVSQYGNVNAVIRSDIRVEAGKLTEALVEHKAAQVTMKLVREKNGEAIADTAWSVLTDSGDIVKETVGAFASMVLAEGKYSIVAKNRDRIYQREFQVEAGHNEDVEVLTENDIAAAKPALTGEEPYTDEIPLAPEDSSGDGEPID</sequence>
<gene>
    <name evidence="3" type="ORF">SAMN02982922_3181</name>
</gene>
<proteinExistence type="predicted"/>
<evidence type="ECO:0000256" key="1">
    <source>
        <dbReference type="SAM" id="MobiDB-lite"/>
    </source>
</evidence>
<keyword evidence="4" id="KW-1185">Reference proteome</keyword>
<reference evidence="3 4" key="1">
    <citation type="submission" date="2017-04" db="EMBL/GenBank/DDBJ databases">
        <authorList>
            <person name="Afonso C.L."/>
            <person name="Miller P.J."/>
            <person name="Scott M.A."/>
            <person name="Spackman E."/>
            <person name="Goraichik I."/>
            <person name="Dimitrov K.M."/>
            <person name="Suarez D.L."/>
            <person name="Swayne D.E."/>
        </authorList>
    </citation>
    <scope>NUCLEOTIDE SEQUENCE [LARGE SCALE GENOMIC DNA]</scope>
    <source>
        <strain evidence="3 4">B5P</strain>
    </source>
</reference>
<organism evidence="3 4">
    <name type="scientific">Mesorhizobium australicum</name>
    <dbReference type="NCBI Taxonomy" id="536018"/>
    <lineage>
        <taxon>Bacteria</taxon>
        <taxon>Pseudomonadati</taxon>
        <taxon>Pseudomonadota</taxon>
        <taxon>Alphaproteobacteria</taxon>
        <taxon>Hyphomicrobiales</taxon>
        <taxon>Phyllobacteriaceae</taxon>
        <taxon>Mesorhizobium</taxon>
    </lineage>
</organism>
<dbReference type="EMBL" id="FXBL01000004">
    <property type="protein sequence ID" value="SMH45316.1"/>
    <property type="molecule type" value="Genomic_DNA"/>
</dbReference>